<keyword evidence="6" id="KW-0812">Transmembrane</keyword>
<keyword evidence="1" id="KW-0145">Chemotaxis</keyword>
<dbReference type="InterPro" id="IPR024478">
    <property type="entry name" value="HlyB_4HB_MCP"/>
</dbReference>
<feature type="compositionally biased region" description="Acidic residues" evidence="5">
    <location>
        <begin position="668"/>
        <end position="680"/>
    </location>
</feature>
<gene>
    <name evidence="8" type="ORF">OE749_17225</name>
</gene>
<keyword evidence="6" id="KW-0472">Membrane</keyword>
<dbReference type="Proteomes" id="UP001652504">
    <property type="component" value="Unassembled WGS sequence"/>
</dbReference>
<feature type="domain" description="Methyl-accepting transducer" evidence="7">
    <location>
        <begin position="397"/>
        <end position="612"/>
    </location>
</feature>
<evidence type="ECO:0000313" key="8">
    <source>
        <dbReference type="EMBL" id="MCV2886440.1"/>
    </source>
</evidence>
<dbReference type="EMBL" id="JAOWKX010000011">
    <property type="protein sequence ID" value="MCV2886440.1"/>
    <property type="molecule type" value="Genomic_DNA"/>
</dbReference>
<feature type="transmembrane region" description="Helical" evidence="6">
    <location>
        <begin position="326"/>
        <end position="348"/>
    </location>
</feature>
<dbReference type="InterPro" id="IPR004089">
    <property type="entry name" value="MCPsignal_dom"/>
</dbReference>
<proteinExistence type="inferred from homology"/>
<dbReference type="Pfam" id="PF12729">
    <property type="entry name" value="4HB_MCP_1"/>
    <property type="match status" value="1"/>
</dbReference>
<organism evidence="8 9">
    <name type="scientific">Fluctibacter corallii</name>
    <dbReference type="NCBI Taxonomy" id="2984329"/>
    <lineage>
        <taxon>Bacteria</taxon>
        <taxon>Pseudomonadati</taxon>
        <taxon>Pseudomonadota</taxon>
        <taxon>Gammaproteobacteria</taxon>
        <taxon>Alteromonadales</taxon>
        <taxon>Alteromonadaceae</taxon>
        <taxon>Fluctibacter</taxon>
    </lineage>
</organism>
<name>A0ABT3ACP5_9ALTE</name>
<evidence type="ECO:0000256" key="6">
    <source>
        <dbReference type="SAM" id="Phobius"/>
    </source>
</evidence>
<evidence type="ECO:0000313" key="9">
    <source>
        <dbReference type="Proteomes" id="UP001652504"/>
    </source>
</evidence>
<dbReference type="Pfam" id="PF00015">
    <property type="entry name" value="MCPsignal"/>
    <property type="match status" value="1"/>
</dbReference>
<evidence type="ECO:0000256" key="1">
    <source>
        <dbReference type="ARBA" id="ARBA00022500"/>
    </source>
</evidence>
<dbReference type="SUPFAM" id="SSF58104">
    <property type="entry name" value="Methyl-accepting chemotaxis protein (MCP) signaling domain"/>
    <property type="match status" value="1"/>
</dbReference>
<keyword evidence="9" id="KW-1185">Reference proteome</keyword>
<dbReference type="Gene3D" id="1.10.287.950">
    <property type="entry name" value="Methyl-accepting chemotaxis protein"/>
    <property type="match status" value="1"/>
</dbReference>
<dbReference type="CDD" id="cd11386">
    <property type="entry name" value="MCP_signal"/>
    <property type="match status" value="1"/>
</dbReference>
<evidence type="ECO:0000256" key="5">
    <source>
        <dbReference type="SAM" id="MobiDB-lite"/>
    </source>
</evidence>
<dbReference type="SMART" id="SM00283">
    <property type="entry name" value="MA"/>
    <property type="match status" value="1"/>
</dbReference>
<protein>
    <submittedName>
        <fullName evidence="8">Methyl-accepting chemotaxis protein</fullName>
    </submittedName>
</protein>
<reference evidence="8 9" key="1">
    <citation type="submission" date="2022-10" db="EMBL/GenBank/DDBJ databases">
        <title>Aestuariibacter sp. AA17 isolated from Montipora capitata coral fragment.</title>
        <authorList>
            <person name="Emsley S.A."/>
            <person name="Pfannmuller K.M."/>
            <person name="Loughran R.M."/>
            <person name="Shlafstein M."/>
            <person name="Papke E."/>
            <person name="Saw J.H."/>
            <person name="Ushijima B."/>
            <person name="Videau P."/>
        </authorList>
    </citation>
    <scope>NUCLEOTIDE SEQUENCE [LARGE SCALE GENOMIC DNA]</scope>
    <source>
        <strain evidence="8 9">AA17</strain>
    </source>
</reference>
<feature type="coiled-coil region" evidence="4">
    <location>
        <begin position="580"/>
        <end position="621"/>
    </location>
</feature>
<dbReference type="PANTHER" id="PTHR43531">
    <property type="entry name" value="PROTEIN ICFG"/>
    <property type="match status" value="1"/>
</dbReference>
<evidence type="ECO:0000259" key="7">
    <source>
        <dbReference type="PROSITE" id="PS50111"/>
    </source>
</evidence>
<accession>A0ABT3ACP5</accession>
<keyword evidence="3" id="KW-0807">Transducer</keyword>
<feature type="region of interest" description="Disordered" evidence="5">
    <location>
        <begin position="630"/>
        <end position="680"/>
    </location>
</feature>
<dbReference type="RefSeq" id="WP_263713727.1">
    <property type="nucleotide sequence ID" value="NZ_JAOWKX010000011.1"/>
</dbReference>
<comment type="similarity">
    <text evidence="2">Belongs to the methyl-accepting chemotaxis (MCP) protein family.</text>
</comment>
<feature type="coiled-coil region" evidence="4">
    <location>
        <begin position="416"/>
        <end position="464"/>
    </location>
</feature>
<evidence type="ECO:0000256" key="3">
    <source>
        <dbReference type="PROSITE-ProRule" id="PRU00284"/>
    </source>
</evidence>
<dbReference type="InterPro" id="IPR051310">
    <property type="entry name" value="MCP_chemotaxis"/>
</dbReference>
<evidence type="ECO:0000256" key="2">
    <source>
        <dbReference type="ARBA" id="ARBA00029447"/>
    </source>
</evidence>
<dbReference type="PROSITE" id="PS50111">
    <property type="entry name" value="CHEMOTAXIS_TRANSDUC_2"/>
    <property type="match status" value="1"/>
</dbReference>
<comment type="caution">
    <text evidence="8">The sequence shown here is derived from an EMBL/GenBank/DDBJ whole genome shotgun (WGS) entry which is preliminary data.</text>
</comment>
<evidence type="ECO:0000256" key="4">
    <source>
        <dbReference type="SAM" id="Coils"/>
    </source>
</evidence>
<sequence length="680" mass="74822">MLKKINLNTLVLAGFIVLIAIMAGSAFMAINNASKLNDQSDAVIAGPVERVKLASRMRQDMLTVSSEVRKLVLSRDINEMQRIYQTILSEEGQFTERLSALKQIVLPENKSRVAEIESIANRYTGVVAEVSRLSQLNSNAIARKISEEEAFSAHTDIKDRIKRRRESLESEINAMTNTSRIKQQIDTLFVFSRIDRGIAELLRLEKNLIMARSQENMKADDSAMNRVEEDVNAAIIQLKTILPTDEAFISDVQRRFTDYRNIQKRVAEKSMENGNARAFDLVVNEGEGLLTQLETLLKQLMESNEVSLQKSTEESTANYLNVRRNLIMTAIGSIIIAIAVAVLATLRIKQVSQALSRIGEGDLNQHFDSGYAESDLYAVLKRMNDKLKTVVSDVQMASSNVTVGSGELSSTGQQIAQGATEQAASLEEIASAMEEMSSNITHTADNARQTEQIAQQSAQDAEESGKAVVRSVQAMQNIAEKINIIEEIARQTNLLALNAAIEAARAGEHGKGFTVVAAEVRKLAERSQSAAGEIVELSRDTLEVSEKAGNMLESLVPNIQRTSQLVQEISAATVEQDKGAAEINKALQELDQVVQQAAASAEQMASTSEELSAQAEQMNESMSFFQLDAMHTTSQSRRPSPPSKPNFKAKPHVGLKKPASSENKTIDLDLDDNDDDFVKY</sequence>
<keyword evidence="4" id="KW-0175">Coiled coil</keyword>
<dbReference type="PANTHER" id="PTHR43531:SF11">
    <property type="entry name" value="METHYL-ACCEPTING CHEMOTAXIS PROTEIN 3"/>
    <property type="match status" value="1"/>
</dbReference>
<keyword evidence="6" id="KW-1133">Transmembrane helix</keyword>